<proteinExistence type="predicted"/>
<reference evidence="1 2" key="2">
    <citation type="journal article" date="2022" name="Mol. Ecol. Resour.">
        <title>The genomes of chicory, endive, great burdock and yacon provide insights into Asteraceae paleo-polyploidization history and plant inulin production.</title>
        <authorList>
            <person name="Fan W."/>
            <person name="Wang S."/>
            <person name="Wang H."/>
            <person name="Wang A."/>
            <person name="Jiang F."/>
            <person name="Liu H."/>
            <person name="Zhao H."/>
            <person name="Xu D."/>
            <person name="Zhang Y."/>
        </authorList>
    </citation>
    <scope>NUCLEOTIDE SEQUENCE [LARGE SCALE GENOMIC DNA]</scope>
    <source>
        <strain evidence="2">cv. Yunnan</strain>
        <tissue evidence="1">Leaves</tissue>
    </source>
</reference>
<dbReference type="Proteomes" id="UP001056120">
    <property type="component" value="Linkage Group LG25"/>
</dbReference>
<protein>
    <submittedName>
        <fullName evidence="1">Uncharacterized protein</fullName>
    </submittedName>
</protein>
<reference evidence="2" key="1">
    <citation type="journal article" date="2022" name="Mol. Ecol. Resour.">
        <title>The genomes of chicory, endive, great burdock and yacon provide insights into Asteraceae palaeo-polyploidization history and plant inulin production.</title>
        <authorList>
            <person name="Fan W."/>
            <person name="Wang S."/>
            <person name="Wang H."/>
            <person name="Wang A."/>
            <person name="Jiang F."/>
            <person name="Liu H."/>
            <person name="Zhao H."/>
            <person name="Xu D."/>
            <person name="Zhang Y."/>
        </authorList>
    </citation>
    <scope>NUCLEOTIDE SEQUENCE [LARGE SCALE GENOMIC DNA]</scope>
    <source>
        <strain evidence="2">cv. Yunnan</strain>
    </source>
</reference>
<keyword evidence="2" id="KW-1185">Reference proteome</keyword>
<evidence type="ECO:0000313" key="1">
    <source>
        <dbReference type="EMBL" id="KAI3704414.1"/>
    </source>
</evidence>
<accession>A0ACB9A2I5</accession>
<organism evidence="1 2">
    <name type="scientific">Smallanthus sonchifolius</name>
    <dbReference type="NCBI Taxonomy" id="185202"/>
    <lineage>
        <taxon>Eukaryota</taxon>
        <taxon>Viridiplantae</taxon>
        <taxon>Streptophyta</taxon>
        <taxon>Embryophyta</taxon>
        <taxon>Tracheophyta</taxon>
        <taxon>Spermatophyta</taxon>
        <taxon>Magnoliopsida</taxon>
        <taxon>eudicotyledons</taxon>
        <taxon>Gunneridae</taxon>
        <taxon>Pentapetalae</taxon>
        <taxon>asterids</taxon>
        <taxon>campanulids</taxon>
        <taxon>Asterales</taxon>
        <taxon>Asteraceae</taxon>
        <taxon>Asteroideae</taxon>
        <taxon>Heliantheae alliance</taxon>
        <taxon>Millerieae</taxon>
        <taxon>Smallanthus</taxon>
    </lineage>
</organism>
<gene>
    <name evidence="1" type="ORF">L1987_74634</name>
</gene>
<evidence type="ECO:0000313" key="2">
    <source>
        <dbReference type="Proteomes" id="UP001056120"/>
    </source>
</evidence>
<comment type="caution">
    <text evidence="1">The sequence shown here is derived from an EMBL/GenBank/DDBJ whole genome shotgun (WGS) entry which is preliminary data.</text>
</comment>
<sequence length="310" mass="35666">MDEGIRKPGTDPRILLRLSEQFLRRRHFDDCRKYAHQAHQLNPNFPGLAEILAVADVLLNSKHQTPTGTLRDWYAVMQLDRYSPDSNLIKQRFNHLYGLLNPSHNKLPFADEAFDIVCDAWYVLSNPVKKLEFDDLLKNVLSDFDFTFWTACPYCYYLYEYPRVYMEQCLRCPNEKCLKAFTCVEIDRPPVEVLTVGKYICAGFLQVGFQNGCWNPFLPLVKQKVNCSDETDNIVEISDDDNDDEIEIERDENRNDGVGGLKGEVDESVKKANVRKKSVAKNTKKVTGAGNRVRKQGFGDPEKIGDCEFF</sequence>
<name>A0ACB9A2I5_9ASTR</name>
<dbReference type="EMBL" id="CM042042">
    <property type="protein sequence ID" value="KAI3704414.1"/>
    <property type="molecule type" value="Genomic_DNA"/>
</dbReference>